<dbReference type="Gene3D" id="3.40.50.1110">
    <property type="entry name" value="SGNH hydrolase"/>
    <property type="match status" value="1"/>
</dbReference>
<reference evidence="3 4" key="1">
    <citation type="submission" date="2017-01" db="EMBL/GenBank/DDBJ databases">
        <authorList>
            <person name="Mah S.A."/>
            <person name="Swanson W.J."/>
            <person name="Moy G.W."/>
            <person name="Vacquier V.D."/>
        </authorList>
    </citation>
    <scope>NUCLEOTIDE SEQUENCE [LARGE SCALE GENOMIC DNA]</scope>
    <source>
        <strain evidence="3 4">NIO-1016</strain>
    </source>
</reference>
<dbReference type="SUPFAM" id="SSF52266">
    <property type="entry name" value="SGNH hydrolase"/>
    <property type="match status" value="1"/>
</dbReference>
<reference evidence="2" key="3">
    <citation type="submission" date="2017-03" db="EMBL/GenBank/DDBJ databases">
        <authorList>
            <person name="Dastager S.G."/>
            <person name="Neurgaonkar P.S."/>
            <person name="Dharne M.S."/>
        </authorList>
    </citation>
    <scope>NUCLEOTIDE SEQUENCE</scope>
    <source>
        <strain evidence="2">DSM 25145</strain>
    </source>
</reference>
<dbReference type="Proteomes" id="UP000186385">
    <property type="component" value="Unassembled WGS sequence"/>
</dbReference>
<keyword evidence="5" id="KW-1185">Reference proteome</keyword>
<dbReference type="EMBL" id="MWSK01000003">
    <property type="protein sequence ID" value="OXS78332.1"/>
    <property type="molecule type" value="Genomic_DNA"/>
</dbReference>
<dbReference type="AlphaFoldDB" id="A0A1N6TQH3"/>
<gene>
    <name evidence="2" type="ORF">B1B05_06890</name>
    <name evidence="3" type="ORF">SAMN05443094_10348</name>
</gene>
<dbReference type="EMBL" id="FTLX01000003">
    <property type="protein sequence ID" value="SIQ55618.1"/>
    <property type="molecule type" value="Genomic_DNA"/>
</dbReference>
<dbReference type="GO" id="GO:0004622">
    <property type="term" value="F:phosphatidylcholine lysophospholipase activity"/>
    <property type="evidence" value="ECO:0007669"/>
    <property type="project" value="TreeGrafter"/>
</dbReference>
<dbReference type="InterPro" id="IPR051532">
    <property type="entry name" value="Ester_Hydrolysis_Enzymes"/>
</dbReference>
<dbReference type="InterPro" id="IPR013830">
    <property type="entry name" value="SGNH_hydro"/>
</dbReference>
<evidence type="ECO:0000313" key="2">
    <source>
        <dbReference type="EMBL" id="OXS78332.1"/>
    </source>
</evidence>
<dbReference type="PANTHER" id="PTHR30383">
    <property type="entry name" value="THIOESTERASE 1/PROTEASE 1/LYSOPHOSPHOLIPASE L1"/>
    <property type="match status" value="1"/>
</dbReference>
<organism evidence="3 4">
    <name type="scientific">Domibacillus enclensis</name>
    <dbReference type="NCBI Taxonomy" id="1017273"/>
    <lineage>
        <taxon>Bacteria</taxon>
        <taxon>Bacillati</taxon>
        <taxon>Bacillota</taxon>
        <taxon>Bacilli</taxon>
        <taxon>Bacillales</taxon>
        <taxon>Bacillaceae</taxon>
        <taxon>Domibacillus</taxon>
    </lineage>
</organism>
<name>A0A1N6TQH3_9BACI</name>
<dbReference type="Proteomes" id="UP000215545">
    <property type="component" value="Unassembled WGS sequence"/>
</dbReference>
<evidence type="ECO:0000313" key="3">
    <source>
        <dbReference type="EMBL" id="SIQ55618.1"/>
    </source>
</evidence>
<dbReference type="RefSeq" id="WP_045851623.1">
    <property type="nucleotide sequence ID" value="NZ_FTLX01000003.1"/>
</dbReference>
<evidence type="ECO:0000313" key="4">
    <source>
        <dbReference type="Proteomes" id="UP000186385"/>
    </source>
</evidence>
<dbReference type="Pfam" id="PF13472">
    <property type="entry name" value="Lipase_GDSL_2"/>
    <property type="match status" value="1"/>
</dbReference>
<reference evidence="5" key="2">
    <citation type="submission" date="2017-03" db="EMBL/GenBank/DDBJ databases">
        <title>Bacillus sp. V-88(T) DSM27956, whole genome shotgun sequencing project.</title>
        <authorList>
            <person name="Dastager S.G."/>
            <person name="Neurgaonkar P.S."/>
            <person name="Dharne M.S."/>
        </authorList>
    </citation>
    <scope>NUCLEOTIDE SEQUENCE [LARGE SCALE GENOMIC DNA]</scope>
    <source>
        <strain evidence="5">DSM 25145</strain>
    </source>
</reference>
<accession>A0A1N6TQH3</accession>
<proteinExistence type="predicted"/>
<protein>
    <submittedName>
        <fullName evidence="3">Lysophospholipase L1</fullName>
    </submittedName>
</protein>
<dbReference type="PANTHER" id="PTHR30383:SF5">
    <property type="entry name" value="SGNH HYDROLASE-TYPE ESTERASE DOMAIN-CONTAINING PROTEIN"/>
    <property type="match status" value="1"/>
</dbReference>
<dbReference type="STRING" id="1017273.SAMN05443094_10348"/>
<evidence type="ECO:0000259" key="1">
    <source>
        <dbReference type="Pfam" id="PF13472"/>
    </source>
</evidence>
<sequence>MKGIAAILSVVAACVAGLAIWMYYPHYQIEQLKQGPQTLASEPKDTYVEYFRSNEKQTLKHVAIGDSVITGFGVHPKENLVKTFSENLEASIQKDVQFQNEGINEITSSELNELVQSGRFDKQIMQADIVTLNVGGNDILQLGFEEGFYEAIQSFDSLQSAFNQNLTDIMERVHELNPEATVLLLELYNPLDKDFELYSLADRFLPRWNVQFYELAASHDYAVVVDTTDVINSESPENVSEDGIHPSELGYHAIADQMLSQLQRQTR</sequence>
<feature type="domain" description="SGNH hydrolase-type esterase" evidence="1">
    <location>
        <begin position="63"/>
        <end position="252"/>
    </location>
</feature>
<dbReference type="InterPro" id="IPR036514">
    <property type="entry name" value="SGNH_hydro_sf"/>
</dbReference>
<dbReference type="OrthoDB" id="2596050at2"/>
<evidence type="ECO:0000313" key="5">
    <source>
        <dbReference type="Proteomes" id="UP000215545"/>
    </source>
</evidence>